<dbReference type="InterPro" id="IPR001279">
    <property type="entry name" value="Metallo-B-lactamas"/>
</dbReference>
<gene>
    <name evidence="2" type="ORF">KDL28_18205</name>
</gene>
<dbReference type="Pfam" id="PF00753">
    <property type="entry name" value="Lactamase_B"/>
    <property type="match status" value="1"/>
</dbReference>
<name>A0ABT1A1Y1_9PSEU</name>
<organism evidence="2 3">
    <name type="scientific">Pseudonocardia humida</name>
    <dbReference type="NCBI Taxonomy" id="2800819"/>
    <lineage>
        <taxon>Bacteria</taxon>
        <taxon>Bacillati</taxon>
        <taxon>Actinomycetota</taxon>
        <taxon>Actinomycetes</taxon>
        <taxon>Pseudonocardiales</taxon>
        <taxon>Pseudonocardiaceae</taxon>
        <taxon>Pseudonocardia</taxon>
    </lineage>
</organism>
<evidence type="ECO:0000259" key="1">
    <source>
        <dbReference type="SMART" id="SM00849"/>
    </source>
</evidence>
<evidence type="ECO:0000313" key="2">
    <source>
        <dbReference type="EMBL" id="MCO1656997.1"/>
    </source>
</evidence>
<reference evidence="2" key="1">
    <citation type="submission" date="2021-04" db="EMBL/GenBank/DDBJ databases">
        <title>Pseudonocardia sp. nov., isolated from sandy soil of mangrove forest.</title>
        <authorList>
            <person name="Zan Z."/>
            <person name="Huang R."/>
            <person name="Liu W."/>
        </authorList>
    </citation>
    <scope>NUCLEOTIDE SEQUENCE</scope>
    <source>
        <strain evidence="2">S2-4</strain>
    </source>
</reference>
<feature type="domain" description="Metallo-beta-lactamase" evidence="1">
    <location>
        <begin position="47"/>
        <end position="277"/>
    </location>
</feature>
<dbReference type="Proteomes" id="UP001165283">
    <property type="component" value="Unassembled WGS sequence"/>
</dbReference>
<dbReference type="Gene3D" id="3.60.15.10">
    <property type="entry name" value="Ribonuclease Z/Hydroxyacylglutathione hydrolase-like"/>
    <property type="match status" value="1"/>
</dbReference>
<dbReference type="Gene3D" id="1.10.10.10">
    <property type="entry name" value="Winged helix-like DNA-binding domain superfamily/Winged helix DNA-binding domain"/>
    <property type="match status" value="1"/>
</dbReference>
<dbReference type="EMBL" id="JAGSOV010000039">
    <property type="protein sequence ID" value="MCO1656997.1"/>
    <property type="molecule type" value="Genomic_DNA"/>
</dbReference>
<dbReference type="PANTHER" id="PTHR23131:SF4">
    <property type="entry name" value="METALLO-BETA-LACTAMASE SUPERFAMILY POTEIN"/>
    <property type="match status" value="1"/>
</dbReference>
<dbReference type="SUPFAM" id="SSF56281">
    <property type="entry name" value="Metallo-hydrolase/oxidoreductase"/>
    <property type="match status" value="1"/>
</dbReference>
<evidence type="ECO:0000313" key="3">
    <source>
        <dbReference type="Proteomes" id="UP001165283"/>
    </source>
</evidence>
<accession>A0ABT1A1Y1</accession>
<protein>
    <submittedName>
        <fullName evidence="2">MBL fold metallo-hydrolase</fullName>
    </submittedName>
</protein>
<dbReference type="PANTHER" id="PTHR23131">
    <property type="entry name" value="ENDORIBONUCLEASE LACTB2"/>
    <property type="match status" value="1"/>
</dbReference>
<sequence>MLTPDTLEVRAPLQERAWRERVLPPVERLDHGTWSVPVPIPDNPLRYTLSYLVPGDTGLVVVDPGWESDEGWAALTAGLAAAGAGAGDVVGVVATHIHPDHHGLTARLRAASGAWVAMHPAEAETLPARQAAAFRAGQGDGERPQGVAGAGGWLTHVCGAPAETVDEIMSAFLDRDAADGVPGFGAMAEPDVLLSDGDLAPLPGRRLRAVWTPGHTPGHLCLVDETAQAVLTGDHVLPGITPNISAHPGQGPSMLARYLDSLRRMAAYDDHDALPAHQYRFRGLAARTDQLIEHHRERCAEILAAVAEIGEPTMWQLAERLTWSRTWAQIGPMRLAALGETAAHVEYLTERGELSWDTASTEGPALVRAA</sequence>
<proteinExistence type="predicted"/>
<dbReference type="SMART" id="SM00849">
    <property type="entry name" value="Lactamase_B"/>
    <property type="match status" value="1"/>
</dbReference>
<keyword evidence="3" id="KW-1185">Reference proteome</keyword>
<dbReference type="InterPro" id="IPR036866">
    <property type="entry name" value="RibonucZ/Hydroxyglut_hydro"/>
</dbReference>
<comment type="caution">
    <text evidence="2">The sequence shown here is derived from an EMBL/GenBank/DDBJ whole genome shotgun (WGS) entry which is preliminary data.</text>
</comment>
<dbReference type="RefSeq" id="WP_252440271.1">
    <property type="nucleotide sequence ID" value="NZ_JAGSOV010000039.1"/>
</dbReference>
<dbReference type="InterPro" id="IPR036388">
    <property type="entry name" value="WH-like_DNA-bd_sf"/>
</dbReference>
<dbReference type="InterPro" id="IPR050662">
    <property type="entry name" value="Sec-metab_biosynth-thioest"/>
</dbReference>